<comment type="similarity">
    <text evidence="2">Belongs to the RecX family.</text>
</comment>
<dbReference type="Proteomes" id="UP000279089">
    <property type="component" value="Unassembled WGS sequence"/>
</dbReference>
<dbReference type="AlphaFoldDB" id="A0A3N4MJZ7"/>
<dbReference type="Pfam" id="PF21981">
    <property type="entry name" value="RecX_HTH3"/>
    <property type="match status" value="1"/>
</dbReference>
<comment type="subcellular location">
    <subcellularLocation>
        <location evidence="1">Cytoplasm</location>
    </subcellularLocation>
</comment>
<keyword evidence="4" id="KW-0963">Cytoplasm</keyword>
<protein>
    <recommendedName>
        <fullName evidence="3">Regulatory protein RecX</fullName>
    </recommendedName>
</protein>
<evidence type="ECO:0000256" key="3">
    <source>
        <dbReference type="ARBA" id="ARBA00018111"/>
    </source>
</evidence>
<dbReference type="Gene3D" id="1.10.10.10">
    <property type="entry name" value="Winged helix-like DNA-binding domain superfamily/Winged helix DNA-binding domain"/>
    <property type="match status" value="2"/>
</dbReference>
<dbReference type="InterPro" id="IPR036388">
    <property type="entry name" value="WH-like_DNA-bd_sf"/>
</dbReference>
<dbReference type="Pfam" id="PF02631">
    <property type="entry name" value="RecX_HTH2"/>
    <property type="match status" value="1"/>
</dbReference>
<dbReference type="InterPro" id="IPR053925">
    <property type="entry name" value="RecX_HTH_3rd"/>
</dbReference>
<dbReference type="GO" id="GO:0006282">
    <property type="term" value="P:regulation of DNA repair"/>
    <property type="evidence" value="ECO:0007669"/>
    <property type="project" value="InterPro"/>
</dbReference>
<comment type="caution">
    <text evidence="7">The sequence shown here is derived from an EMBL/GenBank/DDBJ whole genome shotgun (WGS) entry which is preliminary data.</text>
</comment>
<feature type="domain" description="RecX second three-helical" evidence="5">
    <location>
        <begin position="51"/>
        <end position="92"/>
    </location>
</feature>
<dbReference type="PANTHER" id="PTHR33602">
    <property type="entry name" value="REGULATORY PROTEIN RECX FAMILY PROTEIN"/>
    <property type="match status" value="1"/>
</dbReference>
<feature type="domain" description="RecX third three-helical" evidence="6">
    <location>
        <begin position="102"/>
        <end position="145"/>
    </location>
</feature>
<evidence type="ECO:0000259" key="5">
    <source>
        <dbReference type="Pfam" id="PF02631"/>
    </source>
</evidence>
<dbReference type="PANTHER" id="PTHR33602:SF1">
    <property type="entry name" value="REGULATORY PROTEIN RECX FAMILY PROTEIN"/>
    <property type="match status" value="1"/>
</dbReference>
<dbReference type="OrthoDB" id="1523826at2"/>
<evidence type="ECO:0000256" key="2">
    <source>
        <dbReference type="ARBA" id="ARBA00009695"/>
    </source>
</evidence>
<keyword evidence="8" id="KW-1185">Reference proteome</keyword>
<proteinExistence type="inferred from homology"/>
<dbReference type="EMBL" id="RMBX01000007">
    <property type="protein sequence ID" value="RPD40420.1"/>
    <property type="molecule type" value="Genomic_DNA"/>
</dbReference>
<dbReference type="RefSeq" id="WP_120517262.1">
    <property type="nucleotide sequence ID" value="NZ_QXZY01000008.1"/>
</dbReference>
<reference evidence="8" key="1">
    <citation type="submission" date="2018-11" db="EMBL/GenBank/DDBJ databases">
        <title>Chitinophaga lutea sp.nov., isolate from arsenic contaminated soil.</title>
        <authorList>
            <person name="Zong Y."/>
        </authorList>
    </citation>
    <scope>NUCLEOTIDE SEQUENCE [LARGE SCALE GENOMIC DNA]</scope>
    <source>
        <strain evidence="8">YLT18</strain>
    </source>
</reference>
<evidence type="ECO:0000256" key="1">
    <source>
        <dbReference type="ARBA" id="ARBA00004496"/>
    </source>
</evidence>
<evidence type="ECO:0000259" key="6">
    <source>
        <dbReference type="Pfam" id="PF21981"/>
    </source>
</evidence>
<accession>A0A3N4MJZ7</accession>
<gene>
    <name evidence="7" type="ORF">EG028_14025</name>
</gene>
<organism evidence="7 8">
    <name type="scientific">Chitinophaga barathri</name>
    <dbReference type="NCBI Taxonomy" id="1647451"/>
    <lineage>
        <taxon>Bacteria</taxon>
        <taxon>Pseudomonadati</taxon>
        <taxon>Bacteroidota</taxon>
        <taxon>Chitinophagia</taxon>
        <taxon>Chitinophagales</taxon>
        <taxon>Chitinophagaceae</taxon>
        <taxon>Chitinophaga</taxon>
    </lineage>
</organism>
<name>A0A3N4MJZ7_9BACT</name>
<evidence type="ECO:0000313" key="7">
    <source>
        <dbReference type="EMBL" id="RPD40420.1"/>
    </source>
</evidence>
<dbReference type="InterPro" id="IPR053924">
    <property type="entry name" value="RecX_HTH_2nd"/>
</dbReference>
<evidence type="ECO:0000313" key="8">
    <source>
        <dbReference type="Proteomes" id="UP000279089"/>
    </source>
</evidence>
<sequence length="153" mass="18104">MSSSDIIKLRHYCAYQERCHMEVREKCRELKLYGEEAEEAIAHLVTEGFLNEERYAKAFAGGKFRMQQWGKKKIRLALKQKQISDYCIRKGLAEIDPEAYGQTLLNLAERKYNSLHGEQYLKRQYKTLQYLLQKGFEQEFARDAIEQIAKKED</sequence>
<dbReference type="InterPro" id="IPR003783">
    <property type="entry name" value="Regulatory_RecX"/>
</dbReference>
<evidence type="ECO:0000256" key="4">
    <source>
        <dbReference type="ARBA" id="ARBA00022490"/>
    </source>
</evidence>
<dbReference type="GO" id="GO:0005737">
    <property type="term" value="C:cytoplasm"/>
    <property type="evidence" value="ECO:0007669"/>
    <property type="project" value="UniProtKB-SubCell"/>
</dbReference>